<evidence type="ECO:0000313" key="6">
    <source>
        <dbReference type="Proteomes" id="UP000694865"/>
    </source>
</evidence>
<feature type="domain" description="Alpha-D-phosphohexomutase alpha/beta/alpha" evidence="5">
    <location>
        <begin position="177"/>
        <end position="259"/>
    </location>
</feature>
<evidence type="ECO:0000259" key="4">
    <source>
        <dbReference type="Pfam" id="PF02879"/>
    </source>
</evidence>
<keyword evidence="1" id="KW-0479">Metal-binding</keyword>
<organism evidence="6 7">
    <name type="scientific">Saccoglossus kowalevskii</name>
    <name type="common">Acorn worm</name>
    <dbReference type="NCBI Taxonomy" id="10224"/>
    <lineage>
        <taxon>Eukaryota</taxon>
        <taxon>Metazoa</taxon>
        <taxon>Hemichordata</taxon>
        <taxon>Enteropneusta</taxon>
        <taxon>Harrimaniidae</taxon>
        <taxon>Saccoglossus</taxon>
    </lineage>
</organism>
<dbReference type="Proteomes" id="UP000694865">
    <property type="component" value="Unplaced"/>
</dbReference>
<dbReference type="RefSeq" id="XP_002735052.2">
    <property type="nucleotide sequence ID" value="XM_002735006.2"/>
</dbReference>
<feature type="domain" description="Alpha-D-phosphohexomutase alpha/beta/alpha" evidence="4">
    <location>
        <begin position="34"/>
        <end position="138"/>
    </location>
</feature>
<evidence type="ECO:0000256" key="3">
    <source>
        <dbReference type="ARBA" id="ARBA00023235"/>
    </source>
</evidence>
<feature type="non-terminal residue" evidence="7">
    <location>
        <position position="1"/>
    </location>
</feature>
<dbReference type="PANTHER" id="PTHR45745:SF1">
    <property type="entry name" value="PHOSPHOGLUCOMUTASE 2B-RELATED"/>
    <property type="match status" value="1"/>
</dbReference>
<keyword evidence="2" id="KW-0460">Magnesium</keyword>
<dbReference type="Pfam" id="PF02879">
    <property type="entry name" value="PGM_PMM_II"/>
    <property type="match status" value="1"/>
</dbReference>
<proteinExistence type="predicted"/>
<evidence type="ECO:0000259" key="5">
    <source>
        <dbReference type="Pfam" id="PF02880"/>
    </source>
</evidence>
<keyword evidence="3" id="KW-0413">Isomerase</keyword>
<feature type="non-terminal residue" evidence="7">
    <location>
        <position position="275"/>
    </location>
</feature>
<dbReference type="PANTHER" id="PTHR45745">
    <property type="entry name" value="PHOSPHOMANNOMUTASE 45A"/>
    <property type="match status" value="1"/>
</dbReference>
<protein>
    <submittedName>
        <fullName evidence="7">Phosphoglucomutase-2-like</fullName>
    </submittedName>
</protein>
<sequence length="275" mass="30642">IEKNLKPWDYSWDTSIVQNSQLCQDPYKEVTENYFKDIQRHCRHRSGNEKSCVKFTYTAMHGVGTLAAATAFQAFGFQPFVPVKDQVEPDPDFPTVKFPNPEEGKSALNLAMKTADNHSSTVILANDPDADRCAVAEKQPGGHWKIFTGNETGALLGWWAIYTYKEQYGQDVDMSDVYMIASTVSSKILKAICREEGGHFVETLTGFKWMANKAVNLEKKGKTVLFAFEEAIGFMYGTQVLDKDGISAAVVLAEMASHLATNNITLTQQLDIIFS</sequence>
<gene>
    <name evidence="7" type="primary">LOC100367722</name>
</gene>
<name>A0ABM0GQG3_SACKO</name>
<evidence type="ECO:0000313" key="7">
    <source>
        <dbReference type="RefSeq" id="XP_002735052.2"/>
    </source>
</evidence>
<accession>A0ABM0GQG3</accession>
<dbReference type="Pfam" id="PF02880">
    <property type="entry name" value="PGM_PMM_III"/>
    <property type="match status" value="1"/>
</dbReference>
<evidence type="ECO:0000256" key="2">
    <source>
        <dbReference type="ARBA" id="ARBA00022842"/>
    </source>
</evidence>
<reference evidence="7" key="1">
    <citation type="submission" date="2025-08" db="UniProtKB">
        <authorList>
            <consortium name="RefSeq"/>
        </authorList>
    </citation>
    <scope>IDENTIFICATION</scope>
    <source>
        <tissue evidence="7">Testes</tissue>
    </source>
</reference>
<evidence type="ECO:0000256" key="1">
    <source>
        <dbReference type="ARBA" id="ARBA00022723"/>
    </source>
</evidence>
<dbReference type="SUPFAM" id="SSF53738">
    <property type="entry name" value="Phosphoglucomutase, first 3 domains"/>
    <property type="match status" value="2"/>
</dbReference>
<dbReference type="Gene3D" id="3.40.120.10">
    <property type="entry name" value="Alpha-D-Glucose-1,6-Bisphosphate, subunit A, domain 3"/>
    <property type="match status" value="2"/>
</dbReference>
<keyword evidence="6" id="KW-1185">Reference proteome</keyword>
<dbReference type="InterPro" id="IPR016055">
    <property type="entry name" value="A-D-PHexomutase_a/b/a-I/II/III"/>
</dbReference>
<dbReference type="InterPro" id="IPR005846">
    <property type="entry name" value="A-D-PHexomutase_a/b/a-III"/>
</dbReference>
<dbReference type="GeneID" id="100367722"/>
<dbReference type="InterPro" id="IPR005845">
    <property type="entry name" value="A-D-PHexomutase_a/b/a-II"/>
</dbReference>